<reference evidence="1" key="1">
    <citation type="submission" date="2021-06" db="EMBL/GenBank/DDBJ databases">
        <authorList>
            <person name="Kallberg Y."/>
            <person name="Tangrot J."/>
            <person name="Rosling A."/>
        </authorList>
    </citation>
    <scope>NUCLEOTIDE SEQUENCE</scope>
    <source>
        <strain evidence="1">IN212</strain>
    </source>
</reference>
<comment type="caution">
    <text evidence="1">The sequence shown here is derived from an EMBL/GenBank/DDBJ whole genome shotgun (WGS) entry which is preliminary data.</text>
</comment>
<protein>
    <submittedName>
        <fullName evidence="1">6634_t:CDS:1</fullName>
    </submittedName>
</protein>
<evidence type="ECO:0000313" key="2">
    <source>
        <dbReference type="Proteomes" id="UP000789396"/>
    </source>
</evidence>
<dbReference type="OrthoDB" id="2327994at2759"/>
<dbReference type="AlphaFoldDB" id="A0A9N9JN81"/>
<dbReference type="Proteomes" id="UP000789396">
    <property type="component" value="Unassembled WGS sequence"/>
</dbReference>
<proteinExistence type="predicted"/>
<evidence type="ECO:0000313" key="1">
    <source>
        <dbReference type="EMBL" id="CAG8786551.1"/>
    </source>
</evidence>
<dbReference type="EMBL" id="CAJVPZ010057173">
    <property type="protein sequence ID" value="CAG8786551.1"/>
    <property type="molecule type" value="Genomic_DNA"/>
</dbReference>
<accession>A0A9N9JN81</accession>
<feature type="non-terminal residue" evidence="1">
    <location>
        <position position="114"/>
    </location>
</feature>
<feature type="non-terminal residue" evidence="1">
    <location>
        <position position="1"/>
    </location>
</feature>
<organism evidence="1 2">
    <name type="scientific">Racocetra fulgida</name>
    <dbReference type="NCBI Taxonomy" id="60492"/>
    <lineage>
        <taxon>Eukaryota</taxon>
        <taxon>Fungi</taxon>
        <taxon>Fungi incertae sedis</taxon>
        <taxon>Mucoromycota</taxon>
        <taxon>Glomeromycotina</taxon>
        <taxon>Glomeromycetes</taxon>
        <taxon>Diversisporales</taxon>
        <taxon>Gigasporaceae</taxon>
        <taxon>Racocetra</taxon>
    </lineage>
</organism>
<name>A0A9N9JN81_9GLOM</name>
<sequence>YECIMKMMQASSHENKMTKTEDWNYSILRTLSDPIDSVLLDVALDYLMDDLEIGTFEKLFPGPVMDVDRGVNGVLMTVLLTKERHSFDEDLGKIFIEVLNSLIHDRRVEKNFDK</sequence>
<keyword evidence="2" id="KW-1185">Reference proteome</keyword>
<gene>
    <name evidence="1" type="ORF">RFULGI_LOCUS16310</name>
</gene>